<dbReference type="Pfam" id="PF13561">
    <property type="entry name" value="adh_short_C2"/>
    <property type="match status" value="1"/>
</dbReference>
<dbReference type="Proteomes" id="UP000664203">
    <property type="component" value="Unassembled WGS sequence"/>
</dbReference>
<name>A0A8H3PKF9_9LECA</name>
<dbReference type="SUPFAM" id="SSF51735">
    <property type="entry name" value="NAD(P)-binding Rossmann-fold domains"/>
    <property type="match status" value="1"/>
</dbReference>
<organism evidence="1 2">
    <name type="scientific">Alectoria fallacina</name>
    <dbReference type="NCBI Taxonomy" id="1903189"/>
    <lineage>
        <taxon>Eukaryota</taxon>
        <taxon>Fungi</taxon>
        <taxon>Dikarya</taxon>
        <taxon>Ascomycota</taxon>
        <taxon>Pezizomycotina</taxon>
        <taxon>Lecanoromycetes</taxon>
        <taxon>OSLEUM clade</taxon>
        <taxon>Lecanoromycetidae</taxon>
        <taxon>Lecanorales</taxon>
        <taxon>Lecanorineae</taxon>
        <taxon>Parmeliaceae</taxon>
        <taxon>Alectoria</taxon>
    </lineage>
</organism>
<sequence length="115" mass="12771">FAFVEVGAKGVVFADINEDDVLVVVKKSRKFAEHVSFKAITVKVDIIDKVSVNNMVQTAIKEFGRIDYNVNSAGINNLFDAMTPNIKADMFFRILDINVRGIMLSVRVVSKTMTA</sequence>
<feature type="non-terminal residue" evidence="1">
    <location>
        <position position="1"/>
    </location>
</feature>
<proteinExistence type="predicted"/>
<accession>A0A8H3PKF9</accession>
<dbReference type="OrthoDB" id="47007at2759"/>
<evidence type="ECO:0000313" key="1">
    <source>
        <dbReference type="EMBL" id="CAF9943861.1"/>
    </source>
</evidence>
<dbReference type="InterPro" id="IPR036291">
    <property type="entry name" value="NAD(P)-bd_dom_sf"/>
</dbReference>
<dbReference type="PANTHER" id="PTHR42820">
    <property type="entry name" value="SHORT-CHAIN DEHYDROGENASE REDUCTASE"/>
    <property type="match status" value="1"/>
</dbReference>
<dbReference type="Gene3D" id="3.40.50.720">
    <property type="entry name" value="NAD(P)-binding Rossmann-like Domain"/>
    <property type="match status" value="1"/>
</dbReference>
<reference evidence="1" key="1">
    <citation type="submission" date="2021-03" db="EMBL/GenBank/DDBJ databases">
        <authorList>
            <person name="Tagirdzhanova G."/>
        </authorList>
    </citation>
    <scope>NUCLEOTIDE SEQUENCE</scope>
</reference>
<comment type="caution">
    <text evidence="1">The sequence shown here is derived from an EMBL/GenBank/DDBJ whole genome shotgun (WGS) entry which is preliminary data.</text>
</comment>
<gene>
    <name evidence="1" type="ORF">ALECFALPRED_001614</name>
</gene>
<keyword evidence="2" id="KW-1185">Reference proteome</keyword>
<dbReference type="AlphaFoldDB" id="A0A8H3PKF9"/>
<dbReference type="InterPro" id="IPR002347">
    <property type="entry name" value="SDR_fam"/>
</dbReference>
<dbReference type="EMBL" id="CAJPDR010001387">
    <property type="protein sequence ID" value="CAF9943861.1"/>
    <property type="molecule type" value="Genomic_DNA"/>
</dbReference>
<dbReference type="PANTHER" id="PTHR42820:SF1">
    <property type="entry name" value="SHORT-CHAIN DEHYDROGENASE_REDUCTASE FAMILY PROTEIN"/>
    <property type="match status" value="1"/>
</dbReference>
<evidence type="ECO:0000313" key="2">
    <source>
        <dbReference type="Proteomes" id="UP000664203"/>
    </source>
</evidence>
<protein>
    <submittedName>
        <fullName evidence="1">Uncharacterized protein</fullName>
    </submittedName>
</protein>